<evidence type="ECO:0000313" key="2">
    <source>
        <dbReference type="EMBL" id="PSK90317.1"/>
    </source>
</evidence>
<feature type="transmembrane region" description="Helical" evidence="1">
    <location>
        <begin position="144"/>
        <end position="165"/>
    </location>
</feature>
<name>A0A2P8CZF0_9BACT</name>
<dbReference type="OrthoDB" id="664023at2"/>
<keyword evidence="3" id="KW-1185">Reference proteome</keyword>
<keyword evidence="1" id="KW-0812">Transmembrane</keyword>
<dbReference type="EMBL" id="PYGD01000008">
    <property type="protein sequence ID" value="PSK90317.1"/>
    <property type="molecule type" value="Genomic_DNA"/>
</dbReference>
<dbReference type="Pfam" id="PF13858">
    <property type="entry name" value="DUF4199"/>
    <property type="match status" value="1"/>
</dbReference>
<evidence type="ECO:0000313" key="3">
    <source>
        <dbReference type="Proteomes" id="UP000240572"/>
    </source>
</evidence>
<gene>
    <name evidence="2" type="ORF">B0I18_10845</name>
</gene>
<dbReference type="InterPro" id="IPR025250">
    <property type="entry name" value="DUF4199"/>
</dbReference>
<evidence type="ECO:0000256" key="1">
    <source>
        <dbReference type="SAM" id="Phobius"/>
    </source>
</evidence>
<proteinExistence type="predicted"/>
<feature type="transmembrane region" description="Helical" evidence="1">
    <location>
        <begin position="78"/>
        <end position="97"/>
    </location>
</feature>
<dbReference type="RefSeq" id="WP_106524197.1">
    <property type="nucleotide sequence ID" value="NZ_PYGD01000008.1"/>
</dbReference>
<accession>A0A2P8CZF0</accession>
<dbReference type="Proteomes" id="UP000240572">
    <property type="component" value="Unassembled WGS sequence"/>
</dbReference>
<keyword evidence="1" id="KW-0472">Membrane</keyword>
<organism evidence="2 3">
    <name type="scientific">Taibaiella chishuiensis</name>
    <dbReference type="NCBI Taxonomy" id="1434707"/>
    <lineage>
        <taxon>Bacteria</taxon>
        <taxon>Pseudomonadati</taxon>
        <taxon>Bacteroidota</taxon>
        <taxon>Chitinophagia</taxon>
        <taxon>Chitinophagales</taxon>
        <taxon>Chitinophagaceae</taxon>
        <taxon>Taibaiella</taxon>
    </lineage>
</organism>
<feature type="transmembrane region" description="Helical" evidence="1">
    <location>
        <begin position="37"/>
        <end position="57"/>
    </location>
</feature>
<protein>
    <submittedName>
        <fullName evidence="2">Uncharacterized protein DUF4199</fullName>
    </submittedName>
</protein>
<comment type="caution">
    <text evidence="2">The sequence shown here is derived from an EMBL/GenBank/DDBJ whole genome shotgun (WGS) entry which is preliminary data.</text>
</comment>
<sequence length="180" mass="20424">MNGTSNFATGVKFGIAAGITYILLLVLRYMFFGVNPLSLGVVAFLSYLVLVVFFVVAANYRKKELGGYADIKQLFQTIFIVILIAEVCYSLFNYIYLTVIDPTYIERFIQNTEEWMEKMKLPEAQMEEMRTKLSGQKQTSFSTVMLGFCQAIIIDSIVGLIVAFVMKKQRPASDFDNIKI</sequence>
<dbReference type="AlphaFoldDB" id="A0A2P8CZF0"/>
<keyword evidence="1" id="KW-1133">Transmembrane helix</keyword>
<feature type="transmembrane region" description="Helical" evidence="1">
    <location>
        <begin position="12"/>
        <end position="31"/>
    </location>
</feature>
<reference evidence="2 3" key="1">
    <citation type="submission" date="2018-03" db="EMBL/GenBank/DDBJ databases">
        <title>Genomic Encyclopedia of Type Strains, Phase III (KMG-III): the genomes of soil and plant-associated and newly described type strains.</title>
        <authorList>
            <person name="Whitman W."/>
        </authorList>
    </citation>
    <scope>NUCLEOTIDE SEQUENCE [LARGE SCALE GENOMIC DNA]</scope>
    <source>
        <strain evidence="2 3">CGMCC 1.12700</strain>
    </source>
</reference>